<dbReference type="Proteomes" id="UP000092971">
    <property type="component" value="Chromosome"/>
</dbReference>
<evidence type="ECO:0000256" key="10">
    <source>
        <dbReference type="RuleBase" id="RU367050"/>
    </source>
</evidence>
<comment type="function">
    <text evidence="10">Part of the ABC transporter complex MalEFGK involved in maltose/maltodextrin import. Probably responsible for the translocation of the substrate across the membrane.</text>
</comment>
<dbReference type="EMBL" id="CP014672">
    <property type="protein sequence ID" value="ANW98376.1"/>
    <property type="molecule type" value="Genomic_DNA"/>
</dbReference>
<dbReference type="OrthoDB" id="9778687at2"/>
<keyword evidence="5 10" id="KW-0762">Sugar transport</keyword>
<evidence type="ECO:0000313" key="12">
    <source>
        <dbReference type="EMBL" id="ANW98376.1"/>
    </source>
</evidence>
<evidence type="ECO:0000256" key="1">
    <source>
        <dbReference type="ARBA" id="ARBA00004651"/>
    </source>
</evidence>
<dbReference type="PANTHER" id="PTHR47314">
    <property type="entry name" value="MALTOSE/MALTODEXTRIN TRANSPORT SYSTEM PERMEASE PROTEIN MALF"/>
    <property type="match status" value="1"/>
</dbReference>
<protein>
    <recommendedName>
        <fullName evidence="10">Maltose/maltodextrin transport system permease protein</fullName>
    </recommendedName>
</protein>
<dbReference type="InterPro" id="IPR035906">
    <property type="entry name" value="MetI-like_sf"/>
</dbReference>
<evidence type="ECO:0000313" key="13">
    <source>
        <dbReference type="Proteomes" id="UP000092971"/>
    </source>
</evidence>
<evidence type="ECO:0000256" key="2">
    <source>
        <dbReference type="ARBA" id="ARBA00009047"/>
    </source>
</evidence>
<proteinExistence type="inferred from homology"/>
<keyword evidence="6 9" id="KW-0812">Transmembrane</keyword>
<feature type="transmembrane region" description="Helical" evidence="9">
    <location>
        <begin position="398"/>
        <end position="418"/>
    </location>
</feature>
<dbReference type="SUPFAM" id="SSF160964">
    <property type="entry name" value="MalF N-terminal region-like"/>
    <property type="match status" value="1"/>
</dbReference>
<dbReference type="CDD" id="cd06261">
    <property type="entry name" value="TM_PBP2"/>
    <property type="match status" value="1"/>
</dbReference>
<organism evidence="12 13">
    <name type="scientific">Thermoclostridium stercorarium subsp. thermolacticum DSM 2910</name>
    <dbReference type="NCBI Taxonomy" id="1121336"/>
    <lineage>
        <taxon>Bacteria</taxon>
        <taxon>Bacillati</taxon>
        <taxon>Bacillota</taxon>
        <taxon>Clostridia</taxon>
        <taxon>Eubacteriales</taxon>
        <taxon>Oscillospiraceae</taxon>
        <taxon>Thermoclostridium</taxon>
    </lineage>
</organism>
<evidence type="ECO:0000259" key="11">
    <source>
        <dbReference type="PROSITE" id="PS50928"/>
    </source>
</evidence>
<dbReference type="InterPro" id="IPR000515">
    <property type="entry name" value="MetI-like"/>
</dbReference>
<keyword evidence="8 9" id="KW-0472">Membrane</keyword>
<dbReference type="AlphaFoldDB" id="A0A1B1YC88"/>
<feature type="transmembrane region" description="Helical" evidence="9">
    <location>
        <begin position="285"/>
        <end position="311"/>
    </location>
</feature>
<feature type="transmembrane region" description="Helical" evidence="9">
    <location>
        <begin position="203"/>
        <end position="225"/>
    </location>
</feature>
<gene>
    <name evidence="12" type="ORF">CSTERTH_04630</name>
</gene>
<feature type="transmembrane region" description="Helical" evidence="9">
    <location>
        <begin position="76"/>
        <end position="98"/>
    </location>
</feature>
<evidence type="ECO:0000256" key="3">
    <source>
        <dbReference type="ARBA" id="ARBA00022448"/>
    </source>
</evidence>
<dbReference type="GO" id="GO:0042956">
    <property type="term" value="P:maltodextrin transmembrane transport"/>
    <property type="evidence" value="ECO:0007669"/>
    <property type="project" value="TreeGrafter"/>
</dbReference>
<feature type="transmembrane region" description="Helical" evidence="9">
    <location>
        <begin position="237"/>
        <end position="258"/>
    </location>
</feature>
<comment type="subcellular location">
    <subcellularLocation>
        <location evidence="1 9">Cell membrane</location>
        <topology evidence="1 9">Multi-pass membrane protein</topology>
    </subcellularLocation>
</comment>
<keyword evidence="4 10" id="KW-1003">Cell membrane</keyword>
<evidence type="ECO:0000256" key="8">
    <source>
        <dbReference type="ARBA" id="ARBA00023136"/>
    </source>
</evidence>
<feature type="transmembrane region" description="Helical" evidence="9">
    <location>
        <begin position="139"/>
        <end position="161"/>
    </location>
</feature>
<feature type="domain" description="ABC transmembrane type-1" evidence="11">
    <location>
        <begin position="199"/>
        <end position="419"/>
    </location>
</feature>
<evidence type="ECO:0000256" key="5">
    <source>
        <dbReference type="ARBA" id="ARBA00022597"/>
    </source>
</evidence>
<dbReference type="SUPFAM" id="SSF161098">
    <property type="entry name" value="MetI-like"/>
    <property type="match status" value="1"/>
</dbReference>
<evidence type="ECO:0000256" key="7">
    <source>
        <dbReference type="ARBA" id="ARBA00022989"/>
    </source>
</evidence>
<dbReference type="PANTHER" id="PTHR47314:SF1">
    <property type="entry name" value="MALTOSE_MALTODEXTRIN TRANSPORT SYSTEM PERMEASE PROTEIN MALF"/>
    <property type="match status" value="1"/>
</dbReference>
<dbReference type="GO" id="GO:1990060">
    <property type="term" value="C:maltose transport complex"/>
    <property type="evidence" value="ECO:0007669"/>
    <property type="project" value="TreeGrafter"/>
</dbReference>
<reference evidence="12 13" key="1">
    <citation type="submission" date="2016-02" db="EMBL/GenBank/DDBJ databases">
        <title>Comparison of Clostridium stercorarium subspecies using comparative genomics and transcriptomics.</title>
        <authorList>
            <person name="Schellenberg J."/>
            <person name="Thallinger G."/>
            <person name="Levin D.B."/>
            <person name="Zhang X."/>
            <person name="Alvare G."/>
            <person name="Fristensky B."/>
            <person name="Sparling R."/>
        </authorList>
    </citation>
    <scope>NUCLEOTIDE SEQUENCE [LARGE SCALE GENOMIC DNA]</scope>
    <source>
        <strain evidence="12 13">DSM 2910</strain>
    </source>
</reference>
<feature type="transmembrane region" description="Helical" evidence="9">
    <location>
        <begin position="332"/>
        <end position="354"/>
    </location>
</feature>
<evidence type="ECO:0000256" key="4">
    <source>
        <dbReference type="ARBA" id="ARBA00022475"/>
    </source>
</evidence>
<sequence length="433" mass="49590">MKSHASRACLLSILFMGLGQIYNRQFIKGILFALIEIIFIFRLLPFIRYGLWGIYTLGETPQAFVDGKIVQGDHSIFLMVYGIISIVLILVFALLYYLNCQDAYKVGELRDNHIQPNKFIQSLKLVGEKGFPYLMLTPAAFFTLFITVVPLIFGVLVAFTNYSAPNHIPPRKLVDWVGFQTFKELFTLAGYKETFFGVFRWTVVWAILSTVTTYFSGLIFAVIINSNGIKLKKFWRTIFILPWAVPGYISILVFRNIFNAQFGPLNKWLVSLGFERIQWFGDPTWVKIVCLAVNLWLGFPYFLALMSGVLTGIPKDLYEAAEVEGANTIQKFFKITLPLVLFSTAPMLIMSFAYNFNNFNLIHFLNSGGPVNTSYKYAGHTDILLSWIYKLTLEQNQFNKACAVSIIIFIIIATISIFNFRRTRSFKEEDMIQ</sequence>
<evidence type="ECO:0000256" key="9">
    <source>
        <dbReference type="RuleBase" id="RU363032"/>
    </source>
</evidence>
<accession>A0A1B1YC88</accession>
<dbReference type="Pfam" id="PF00528">
    <property type="entry name" value="BPD_transp_1"/>
    <property type="match status" value="1"/>
</dbReference>
<keyword evidence="3 9" id="KW-0813">Transport</keyword>
<name>A0A1B1YC88_THEST</name>
<keyword evidence="7 9" id="KW-1133">Transmembrane helix</keyword>
<dbReference type="GO" id="GO:0015423">
    <property type="term" value="F:ABC-type maltose transporter activity"/>
    <property type="evidence" value="ECO:0007669"/>
    <property type="project" value="TreeGrafter"/>
</dbReference>
<dbReference type="Gene3D" id="1.10.3720.10">
    <property type="entry name" value="MetI-like"/>
    <property type="match status" value="1"/>
</dbReference>
<comment type="similarity">
    <text evidence="2 10">Belongs to the binding-protein-dependent transport system permease family. MalFG subfamily.</text>
</comment>
<evidence type="ECO:0000256" key="6">
    <source>
        <dbReference type="ARBA" id="ARBA00022692"/>
    </source>
</evidence>
<dbReference type="PROSITE" id="PS50928">
    <property type="entry name" value="ABC_TM1"/>
    <property type="match status" value="1"/>
</dbReference>
<feature type="transmembrane region" description="Helical" evidence="9">
    <location>
        <begin position="29"/>
        <end position="55"/>
    </location>
</feature>